<dbReference type="EMBL" id="BX284605">
    <property type="protein sequence ID" value="CBO24987.1"/>
    <property type="molecule type" value="Genomic_DNA"/>
</dbReference>
<dbReference type="KEGG" id="cel:CELE_K06A4.10"/>
<evidence type="ECO:0000313" key="4">
    <source>
        <dbReference type="WormBase" id="K06A4.10"/>
    </source>
</evidence>
<dbReference type="FunCoup" id="D9N128">
    <property type="interactions" value="81"/>
</dbReference>
<dbReference type="AGR" id="WB:WBGene00077497"/>
<sequence length="76" mass="8764">MDKIRPSYLVSSLVPLLFRLQYQMNFLVLLLFLLYFFQSTITFKVPPRGRCHVPTGGDCYGCDCKMPATCYKGTCR</sequence>
<gene>
    <name evidence="2" type="ORF">CELE_K06A4.10</name>
    <name evidence="2 4" type="ORF">K06A4.10</name>
</gene>
<accession>D9N128</accession>
<organism evidence="2 3">
    <name type="scientific">Caenorhabditis elegans</name>
    <dbReference type="NCBI Taxonomy" id="6239"/>
    <lineage>
        <taxon>Eukaryota</taxon>
        <taxon>Metazoa</taxon>
        <taxon>Ecdysozoa</taxon>
        <taxon>Nematoda</taxon>
        <taxon>Chromadorea</taxon>
        <taxon>Rhabditida</taxon>
        <taxon>Rhabditina</taxon>
        <taxon>Rhabditomorpha</taxon>
        <taxon>Rhabditoidea</taxon>
        <taxon>Rhabditidae</taxon>
        <taxon>Peloderinae</taxon>
        <taxon>Caenorhabditis</taxon>
    </lineage>
</organism>
<protein>
    <submittedName>
        <fullName evidence="2">Pacifastin domain-containing protein</fullName>
    </submittedName>
</protein>
<feature type="transmembrane region" description="Helical" evidence="1">
    <location>
        <begin position="20"/>
        <end position="37"/>
    </location>
</feature>
<reference evidence="2 3" key="1">
    <citation type="journal article" date="1998" name="Science">
        <title>Genome sequence of the nematode C. elegans: a platform for investigating biology.</title>
        <authorList>
            <consortium name="The C. elegans sequencing consortium"/>
            <person name="Sulson J.E."/>
            <person name="Waterston R."/>
        </authorList>
    </citation>
    <scope>NUCLEOTIDE SEQUENCE [LARGE SCALE GENOMIC DNA]</scope>
    <source>
        <strain evidence="2 3">Bristol N2</strain>
    </source>
</reference>
<keyword evidence="1" id="KW-1133">Transmembrane helix</keyword>
<dbReference type="AlphaFoldDB" id="D9N128"/>
<dbReference type="OrthoDB" id="5843789at2759"/>
<evidence type="ECO:0000313" key="3">
    <source>
        <dbReference type="Proteomes" id="UP000001940"/>
    </source>
</evidence>
<dbReference type="RefSeq" id="NP_001256121.1">
    <property type="nucleotide sequence ID" value="NM_001269192.1"/>
</dbReference>
<evidence type="ECO:0000256" key="1">
    <source>
        <dbReference type="SAM" id="Phobius"/>
    </source>
</evidence>
<dbReference type="WormBase" id="K06A4.10">
    <property type="protein sequence ID" value="CE45183"/>
    <property type="gene ID" value="WBGene00077497"/>
</dbReference>
<dbReference type="Bgee" id="WBGene00077497">
    <property type="expression patterns" value="Expressed in larva and 2 other cell types or tissues"/>
</dbReference>
<keyword evidence="1" id="KW-0812">Transmembrane</keyword>
<proteinExistence type="predicted"/>
<dbReference type="GeneID" id="13214402"/>
<dbReference type="InParanoid" id="D9N128"/>
<keyword evidence="3" id="KW-1185">Reference proteome</keyword>
<evidence type="ECO:0000313" key="2">
    <source>
        <dbReference type="EMBL" id="CBO24987.1"/>
    </source>
</evidence>
<name>D9N128_CAEEL</name>
<dbReference type="Proteomes" id="UP000001940">
    <property type="component" value="Chromosome V"/>
</dbReference>
<dbReference type="PaxDb" id="6239-K06A4.10"/>
<keyword evidence="1" id="KW-0472">Membrane</keyword>
<dbReference type="CTD" id="13214402"/>
<dbReference type="OMA" id="CKMPATC"/>
<dbReference type="HOGENOM" id="CLU_199261_0_0_1"/>